<sequence length="38" mass="3901">FPHESRPDLAAAKTSGFDNGNNLDAAKVAAMRAAELGS</sequence>
<accession>A0A392RMR7</accession>
<dbReference type="EMBL" id="LXQA010237924">
    <property type="protein sequence ID" value="MCI36836.1"/>
    <property type="molecule type" value="Genomic_DNA"/>
</dbReference>
<comment type="caution">
    <text evidence="1">The sequence shown here is derived from an EMBL/GenBank/DDBJ whole genome shotgun (WGS) entry which is preliminary data.</text>
</comment>
<reference evidence="1 2" key="1">
    <citation type="journal article" date="2018" name="Front. Plant Sci.">
        <title>Red Clover (Trifolium pratense) and Zigzag Clover (T. medium) - A Picture of Genomic Similarities and Differences.</title>
        <authorList>
            <person name="Dluhosova J."/>
            <person name="Istvanek J."/>
            <person name="Nedelnik J."/>
            <person name="Repkova J."/>
        </authorList>
    </citation>
    <scope>NUCLEOTIDE SEQUENCE [LARGE SCALE GENOMIC DNA]</scope>
    <source>
        <strain evidence="2">cv. 10/8</strain>
        <tissue evidence="1">Leaf</tissue>
    </source>
</reference>
<evidence type="ECO:0000313" key="1">
    <source>
        <dbReference type="EMBL" id="MCI36836.1"/>
    </source>
</evidence>
<evidence type="ECO:0000313" key="2">
    <source>
        <dbReference type="Proteomes" id="UP000265520"/>
    </source>
</evidence>
<organism evidence="1 2">
    <name type="scientific">Trifolium medium</name>
    <dbReference type="NCBI Taxonomy" id="97028"/>
    <lineage>
        <taxon>Eukaryota</taxon>
        <taxon>Viridiplantae</taxon>
        <taxon>Streptophyta</taxon>
        <taxon>Embryophyta</taxon>
        <taxon>Tracheophyta</taxon>
        <taxon>Spermatophyta</taxon>
        <taxon>Magnoliopsida</taxon>
        <taxon>eudicotyledons</taxon>
        <taxon>Gunneridae</taxon>
        <taxon>Pentapetalae</taxon>
        <taxon>rosids</taxon>
        <taxon>fabids</taxon>
        <taxon>Fabales</taxon>
        <taxon>Fabaceae</taxon>
        <taxon>Papilionoideae</taxon>
        <taxon>50 kb inversion clade</taxon>
        <taxon>NPAAA clade</taxon>
        <taxon>Hologalegina</taxon>
        <taxon>IRL clade</taxon>
        <taxon>Trifolieae</taxon>
        <taxon>Trifolium</taxon>
    </lineage>
</organism>
<feature type="non-terminal residue" evidence="1">
    <location>
        <position position="1"/>
    </location>
</feature>
<dbReference type="AlphaFoldDB" id="A0A392RMR7"/>
<proteinExistence type="predicted"/>
<keyword evidence="2" id="KW-1185">Reference proteome</keyword>
<protein>
    <submittedName>
        <fullName evidence="1">Uncharacterized protein</fullName>
    </submittedName>
</protein>
<name>A0A392RMR7_9FABA</name>
<dbReference type="Proteomes" id="UP000265520">
    <property type="component" value="Unassembled WGS sequence"/>
</dbReference>